<evidence type="ECO:0000313" key="2">
    <source>
        <dbReference type="EMBL" id="CAF4645025.1"/>
    </source>
</evidence>
<evidence type="ECO:0000313" key="1">
    <source>
        <dbReference type="EMBL" id="CAF4477887.1"/>
    </source>
</evidence>
<dbReference type="EMBL" id="CAJOBC010140762">
    <property type="protein sequence ID" value="CAF4645025.1"/>
    <property type="molecule type" value="Genomic_DNA"/>
</dbReference>
<protein>
    <submittedName>
        <fullName evidence="1">Uncharacterized protein</fullName>
    </submittedName>
</protein>
<reference evidence="1" key="1">
    <citation type="submission" date="2021-02" db="EMBL/GenBank/DDBJ databases">
        <authorList>
            <person name="Nowell W R."/>
        </authorList>
    </citation>
    <scope>NUCLEOTIDE SEQUENCE</scope>
</reference>
<gene>
    <name evidence="2" type="ORF">SRO942_LOCUS50241</name>
    <name evidence="3" type="ORF">SRO942_LOCUS50768</name>
    <name evidence="1" type="ORF">TMI583_LOCUS47021</name>
</gene>
<dbReference type="EMBL" id="CAJOBA010089445">
    <property type="protein sequence ID" value="CAF4477887.1"/>
    <property type="molecule type" value="Genomic_DNA"/>
</dbReference>
<proteinExistence type="predicted"/>
<sequence>MKFRNGHFYSISSARELIQEKVSSDSDSPN</sequence>
<name>A0A8S2X720_9BILA</name>
<evidence type="ECO:0000313" key="4">
    <source>
        <dbReference type="Proteomes" id="UP000682733"/>
    </source>
</evidence>
<evidence type="ECO:0000313" key="3">
    <source>
        <dbReference type="EMBL" id="CAF4666311.1"/>
    </source>
</evidence>
<dbReference type="Proteomes" id="UP000681722">
    <property type="component" value="Unassembled WGS sequence"/>
</dbReference>
<dbReference type="AlphaFoldDB" id="A0A8S2X720"/>
<feature type="non-terminal residue" evidence="1">
    <location>
        <position position="30"/>
    </location>
</feature>
<organism evidence="1 4">
    <name type="scientific">Didymodactylos carnosus</name>
    <dbReference type="NCBI Taxonomy" id="1234261"/>
    <lineage>
        <taxon>Eukaryota</taxon>
        <taxon>Metazoa</taxon>
        <taxon>Spiralia</taxon>
        <taxon>Gnathifera</taxon>
        <taxon>Rotifera</taxon>
        <taxon>Eurotatoria</taxon>
        <taxon>Bdelloidea</taxon>
        <taxon>Philodinida</taxon>
        <taxon>Philodinidae</taxon>
        <taxon>Didymodactylos</taxon>
    </lineage>
</organism>
<accession>A0A8S2X720</accession>
<dbReference type="EMBL" id="CAJOBC010148173">
    <property type="protein sequence ID" value="CAF4666311.1"/>
    <property type="molecule type" value="Genomic_DNA"/>
</dbReference>
<dbReference type="Proteomes" id="UP000682733">
    <property type="component" value="Unassembled WGS sequence"/>
</dbReference>
<comment type="caution">
    <text evidence="1">The sequence shown here is derived from an EMBL/GenBank/DDBJ whole genome shotgun (WGS) entry which is preliminary data.</text>
</comment>